<dbReference type="Proteomes" id="UP000537126">
    <property type="component" value="Unassembled WGS sequence"/>
</dbReference>
<gene>
    <name evidence="2" type="ORF">FHS56_001639</name>
</gene>
<name>A0A846MRB7_9BACT</name>
<feature type="transmembrane region" description="Helical" evidence="1">
    <location>
        <begin position="32"/>
        <end position="50"/>
    </location>
</feature>
<dbReference type="RefSeq" id="WP_166919501.1">
    <property type="nucleotide sequence ID" value="NZ_JAASRN010000002.1"/>
</dbReference>
<evidence type="ECO:0000313" key="2">
    <source>
        <dbReference type="EMBL" id="NIK74126.1"/>
    </source>
</evidence>
<dbReference type="EMBL" id="JAASRN010000002">
    <property type="protein sequence ID" value="NIK74126.1"/>
    <property type="molecule type" value="Genomic_DNA"/>
</dbReference>
<evidence type="ECO:0000313" key="3">
    <source>
        <dbReference type="Proteomes" id="UP000537126"/>
    </source>
</evidence>
<protein>
    <submittedName>
        <fullName evidence="2">Ca2+/Na+ antiporter</fullName>
    </submittedName>
</protein>
<organism evidence="2 3">
    <name type="scientific">Thermonema lapsum</name>
    <dbReference type="NCBI Taxonomy" id="28195"/>
    <lineage>
        <taxon>Bacteria</taxon>
        <taxon>Pseudomonadati</taxon>
        <taxon>Bacteroidota</taxon>
        <taxon>Cytophagia</taxon>
        <taxon>Cytophagales</taxon>
        <taxon>Thermonemataceae</taxon>
        <taxon>Thermonema</taxon>
    </lineage>
</organism>
<comment type="caution">
    <text evidence="2">The sequence shown here is derived from an EMBL/GenBank/DDBJ whole genome shotgun (WGS) entry which is preliminary data.</text>
</comment>
<feature type="transmembrane region" description="Helical" evidence="1">
    <location>
        <begin position="71"/>
        <end position="98"/>
    </location>
</feature>
<accession>A0A846MRB7</accession>
<keyword evidence="3" id="KW-1185">Reference proteome</keyword>
<proteinExistence type="predicted"/>
<reference evidence="2 3" key="1">
    <citation type="submission" date="2020-03" db="EMBL/GenBank/DDBJ databases">
        <title>Genomic Encyclopedia of Type Strains, Phase IV (KMG-IV): sequencing the most valuable type-strain genomes for metagenomic binning, comparative biology and taxonomic classification.</title>
        <authorList>
            <person name="Goeker M."/>
        </authorList>
    </citation>
    <scope>NUCLEOTIDE SEQUENCE [LARGE SCALE GENOMIC DNA]</scope>
    <source>
        <strain evidence="2 3">DSM 5718</strain>
    </source>
</reference>
<evidence type="ECO:0000256" key="1">
    <source>
        <dbReference type="SAM" id="Phobius"/>
    </source>
</evidence>
<keyword evidence="1" id="KW-0812">Transmembrane</keyword>
<dbReference type="AlphaFoldDB" id="A0A846MRB7"/>
<sequence>MKARSFLFLDAMAVFFLGYVFLWVVFDRNLSTWSWVVLLLFTLSAAWRIYRIRSLMAHEFVAEKARQYKRVQWLASIPMYAVLLLVLLLLSVLFYVAYLVNQLDNEALQNLVYELLDRDSLLRRLVDIYGLTPTALLATLLAVAGASRLIGWAWFIRRLK</sequence>
<feature type="transmembrane region" description="Helical" evidence="1">
    <location>
        <begin position="128"/>
        <end position="155"/>
    </location>
</feature>
<keyword evidence="1" id="KW-1133">Transmembrane helix</keyword>
<feature type="transmembrane region" description="Helical" evidence="1">
    <location>
        <begin position="7"/>
        <end position="26"/>
    </location>
</feature>
<keyword evidence="1" id="KW-0472">Membrane</keyword>